<reference evidence="1 2" key="1">
    <citation type="journal article" date="2005" name="Science">
        <title>Genome sequence of Theileria parva, a bovine pathogen that transforms lymphocytes.</title>
        <authorList>
            <person name="Gardner M.J."/>
            <person name="Bishop R."/>
            <person name="Shah T."/>
            <person name="de Villiers E.P."/>
            <person name="Carlton J.M."/>
            <person name="Hall N."/>
            <person name="Ren Q."/>
            <person name="Paulsen I.T."/>
            <person name="Pain A."/>
            <person name="Berriman M."/>
            <person name="Wilson R.J.M."/>
            <person name="Sato S."/>
            <person name="Ralph S.A."/>
            <person name="Mann D.J."/>
            <person name="Xiong Z."/>
            <person name="Shallom S.J."/>
            <person name="Weidman J."/>
            <person name="Jiang L."/>
            <person name="Lynn J."/>
            <person name="Weaver B."/>
            <person name="Shoaibi A."/>
            <person name="Domingo A.R."/>
            <person name="Wasawo D."/>
            <person name="Crabtree J."/>
            <person name="Wortman J.R."/>
            <person name="Haas B."/>
            <person name="Angiuoli S.V."/>
            <person name="Creasy T.H."/>
            <person name="Lu C."/>
            <person name="Suh B."/>
            <person name="Silva J.C."/>
            <person name="Utterback T.R."/>
            <person name="Feldblyum T.V."/>
            <person name="Pertea M."/>
            <person name="Allen J."/>
            <person name="Nierman W.C."/>
            <person name="Taracha E.L.N."/>
            <person name="Salzberg S.L."/>
            <person name="White O.R."/>
            <person name="Fitzhugh H.A."/>
            <person name="Morzaria S."/>
            <person name="Venter J.C."/>
            <person name="Fraser C.M."/>
            <person name="Nene V."/>
        </authorList>
    </citation>
    <scope>NUCLEOTIDE SEQUENCE [LARGE SCALE GENOMIC DNA]</scope>
    <source>
        <strain evidence="1 2">Muguga</strain>
    </source>
</reference>
<proteinExistence type="predicted"/>
<dbReference type="GeneID" id="3499770"/>
<dbReference type="KEGG" id="tpv:TP03_0835"/>
<dbReference type="Proteomes" id="UP000001949">
    <property type="component" value="Unassembled WGS sequence"/>
</dbReference>
<accession>Q4MYK6</accession>
<evidence type="ECO:0000313" key="2">
    <source>
        <dbReference type="Proteomes" id="UP000001949"/>
    </source>
</evidence>
<dbReference type="AlphaFoldDB" id="Q4MYK6"/>
<gene>
    <name evidence="1" type="ordered locus">TP03_0835</name>
</gene>
<comment type="caution">
    <text evidence="1">The sequence shown here is derived from an EMBL/GenBank/DDBJ whole genome shotgun (WGS) entry which is preliminary data.</text>
</comment>
<organism evidence="1 2">
    <name type="scientific">Theileria parva</name>
    <name type="common">East coast fever infection agent</name>
    <dbReference type="NCBI Taxonomy" id="5875"/>
    <lineage>
        <taxon>Eukaryota</taxon>
        <taxon>Sar</taxon>
        <taxon>Alveolata</taxon>
        <taxon>Apicomplexa</taxon>
        <taxon>Aconoidasida</taxon>
        <taxon>Piroplasmida</taxon>
        <taxon>Theileriidae</taxon>
        <taxon>Theileria</taxon>
    </lineage>
</organism>
<protein>
    <submittedName>
        <fullName evidence="1">Uncharacterized protein</fullName>
    </submittedName>
</protein>
<dbReference type="EMBL" id="AAGK01000006">
    <property type="protein sequence ID" value="EAN30676.1"/>
    <property type="molecule type" value="Genomic_DNA"/>
</dbReference>
<dbReference type="RefSeq" id="XP_762959.1">
    <property type="nucleotide sequence ID" value="XM_757866.1"/>
</dbReference>
<evidence type="ECO:0000313" key="1">
    <source>
        <dbReference type="EMBL" id="EAN30676.1"/>
    </source>
</evidence>
<dbReference type="InParanoid" id="Q4MYK6"/>
<keyword evidence="2" id="KW-1185">Reference proteome</keyword>
<name>Q4MYK6_THEPA</name>
<sequence>MAELKSSETGSNDFLEDFNDRSENVFRDPSQVESLKPVGLKVKIEVNKNRKHAALIGHGYTPTQGFIFNKVVKTRESGKDELVWQTINPSEYAHEVNFTDKANENIIYLKLVNGDVKKMVRNDGVWSEAEKLTVNINWDESSEEHYFNQCTRVESKCRTYRPKNSYPVKRVVYQDPASGSEKTIWVTEDSKEYSHEVSVLSVTKINNEYPDKHVCILQENNNYLLFLRDRILNNWVDITKTRIKMSKLHFFHGLKRLAPEEYEVKYEFLRFHVRLKTPCNKVKYDRKKLIKKPITKAIINLSDSVIIFGNNGETLFKILFRHLENVAGDLPETAEKFDEYGLRTKVVFIK</sequence>
<dbReference type="VEuPathDB" id="PiroplasmaDB:TpMuguga_03g00835"/>